<dbReference type="HAMAP" id="MF_00518">
    <property type="entry name" value="Deacylase_Dtd"/>
    <property type="match status" value="1"/>
</dbReference>
<dbReference type="Proteomes" id="UP001144297">
    <property type="component" value="Unassembled WGS sequence"/>
</dbReference>
<dbReference type="GO" id="GO:0043908">
    <property type="term" value="F:Ser(Gly)-tRNA(Ala) hydrolase activity"/>
    <property type="evidence" value="ECO:0007669"/>
    <property type="project" value="UniProtKB-UniRule"/>
</dbReference>
<dbReference type="CDD" id="cd00563">
    <property type="entry name" value="Dtyr_deacylase"/>
    <property type="match status" value="1"/>
</dbReference>
<comment type="catalytic activity">
    <reaction evidence="2">
        <text>a D-aminoacyl-tRNA + H2O = a tRNA + a D-alpha-amino acid + H(+)</text>
        <dbReference type="Rhea" id="RHEA:13953"/>
        <dbReference type="Rhea" id="RHEA-COMP:10123"/>
        <dbReference type="Rhea" id="RHEA-COMP:10124"/>
        <dbReference type="ChEBI" id="CHEBI:15377"/>
        <dbReference type="ChEBI" id="CHEBI:15378"/>
        <dbReference type="ChEBI" id="CHEBI:59871"/>
        <dbReference type="ChEBI" id="CHEBI:78442"/>
        <dbReference type="ChEBI" id="CHEBI:79333"/>
        <dbReference type="EC" id="3.1.1.96"/>
    </reaction>
</comment>
<dbReference type="EC" id="3.1.1.96" evidence="2"/>
<name>A0A9W6GHC7_9BACT</name>
<keyword evidence="2" id="KW-0963">Cytoplasm</keyword>
<reference evidence="3" key="1">
    <citation type="submission" date="2022-12" db="EMBL/GenBank/DDBJ databases">
        <title>Reference genome sequencing for broad-spectrum identification of bacterial and archaeal isolates by mass spectrometry.</title>
        <authorList>
            <person name="Sekiguchi Y."/>
            <person name="Tourlousse D.M."/>
        </authorList>
    </citation>
    <scope>NUCLEOTIDE SEQUENCE</scope>
    <source>
        <strain evidence="3">TSL-P1</strain>
    </source>
</reference>
<comment type="caution">
    <text evidence="3">The sequence shown here is derived from an EMBL/GenBank/DDBJ whole genome shotgun (WGS) entry which is preliminary data.</text>
</comment>
<dbReference type="GO" id="GO:0051500">
    <property type="term" value="F:D-tyrosyl-tRNA(Tyr) deacylase activity"/>
    <property type="evidence" value="ECO:0007669"/>
    <property type="project" value="TreeGrafter"/>
</dbReference>
<dbReference type="GO" id="GO:0106026">
    <property type="term" value="F:Gly-tRNA(Ala) deacylase activity"/>
    <property type="evidence" value="ECO:0007669"/>
    <property type="project" value="UniProtKB-UniRule"/>
</dbReference>
<evidence type="ECO:0000256" key="2">
    <source>
        <dbReference type="HAMAP-Rule" id="MF_00518"/>
    </source>
</evidence>
<comment type="catalytic activity">
    <reaction evidence="2">
        <text>glycyl-tRNA(Ala) + H2O = tRNA(Ala) + glycine + H(+)</text>
        <dbReference type="Rhea" id="RHEA:53744"/>
        <dbReference type="Rhea" id="RHEA-COMP:9657"/>
        <dbReference type="Rhea" id="RHEA-COMP:13640"/>
        <dbReference type="ChEBI" id="CHEBI:15377"/>
        <dbReference type="ChEBI" id="CHEBI:15378"/>
        <dbReference type="ChEBI" id="CHEBI:57305"/>
        <dbReference type="ChEBI" id="CHEBI:78442"/>
        <dbReference type="ChEBI" id="CHEBI:78522"/>
    </reaction>
</comment>
<organism evidence="3 4">
    <name type="scientific">Thermodesulfovibrio yellowstonii</name>
    <dbReference type="NCBI Taxonomy" id="28262"/>
    <lineage>
        <taxon>Bacteria</taxon>
        <taxon>Pseudomonadati</taxon>
        <taxon>Nitrospirota</taxon>
        <taxon>Thermodesulfovibrionia</taxon>
        <taxon>Thermodesulfovibrionales</taxon>
        <taxon>Thermodesulfovibrionaceae</taxon>
        <taxon>Thermodesulfovibrio</taxon>
    </lineage>
</organism>
<comment type="similarity">
    <text evidence="1 2">Belongs to the DTD family.</text>
</comment>
<keyword evidence="2" id="KW-0694">RNA-binding</keyword>
<protein>
    <recommendedName>
        <fullName evidence="2">D-aminoacyl-tRNA deacylase</fullName>
        <shortName evidence="2">DTD</shortName>
        <ecNumber evidence="2">3.1.1.96</ecNumber>
    </recommendedName>
    <alternativeName>
        <fullName evidence="2">Gly-tRNA(Ala) deacylase</fullName>
        <ecNumber evidence="2">3.1.1.-</ecNumber>
    </alternativeName>
</protein>
<dbReference type="EMBL" id="BSDX01000001">
    <property type="protein sequence ID" value="GLI54175.1"/>
    <property type="molecule type" value="Genomic_DNA"/>
</dbReference>
<comment type="subcellular location">
    <subcellularLocation>
        <location evidence="2">Cytoplasm</location>
    </subcellularLocation>
</comment>
<dbReference type="GO" id="GO:0019478">
    <property type="term" value="P:D-amino acid catabolic process"/>
    <property type="evidence" value="ECO:0007669"/>
    <property type="project" value="UniProtKB-UniRule"/>
</dbReference>
<dbReference type="InterPro" id="IPR003732">
    <property type="entry name" value="Daa-tRNA_deacyls_DTD"/>
</dbReference>
<dbReference type="GO" id="GO:0000049">
    <property type="term" value="F:tRNA binding"/>
    <property type="evidence" value="ECO:0007669"/>
    <property type="project" value="UniProtKB-UniRule"/>
</dbReference>
<dbReference type="AlphaFoldDB" id="A0A9W6GHC7"/>
<comment type="domain">
    <text evidence="2">A Gly-cisPro motif from one monomer fits into the active site of the other monomer to allow specific chiral rejection of L-amino acids.</text>
</comment>
<feature type="short sequence motif" description="Gly-cisPro motif, important for rejection of L-amino acids" evidence="2">
    <location>
        <begin position="137"/>
        <end position="138"/>
    </location>
</feature>
<comment type="function">
    <text evidence="2">An aminoacyl-tRNA editing enzyme that deacylates mischarged D-aminoacyl-tRNAs. Also deacylates mischarged glycyl-tRNA(Ala), protecting cells against glycine mischarging by AlaRS. Acts via tRNA-based rather than protein-based catalysis; rejects L-amino acids rather than detecting D-amino acids in the active site. By recycling D-aminoacyl-tRNA to D-amino acids and free tRNA molecules, this enzyme counteracts the toxicity associated with the formation of D-aminoacyl-tRNA entities in vivo and helps enforce protein L-homochirality.</text>
</comment>
<dbReference type="InterPro" id="IPR023509">
    <property type="entry name" value="DTD-like_sf"/>
</dbReference>
<dbReference type="FunFam" id="3.50.80.10:FF:000001">
    <property type="entry name" value="D-aminoacyl-tRNA deacylase"/>
    <property type="match status" value="1"/>
</dbReference>
<sequence>MIALLQKVNKASVEVEGETISEIGKGILVFLGIDKNDSKNDVEYLAEKLVNLRIFEDNNSKMNLSIKDVGGEIMVVSEFTLAGDCKKGNRPSFDKAMPPEEAEKLYRDFIDSLRSKGIPVKEGVFRSFMHVSLINEGPVTFILNTR</sequence>
<keyword evidence="2" id="KW-0378">Hydrolase</keyword>
<dbReference type="GO" id="GO:0005737">
    <property type="term" value="C:cytoplasm"/>
    <property type="evidence" value="ECO:0007669"/>
    <property type="project" value="UniProtKB-SubCell"/>
</dbReference>
<keyword evidence="2" id="KW-0820">tRNA-binding</keyword>
<gene>
    <name evidence="2 3" type="primary">dtd</name>
    <name evidence="3" type="ORF">TISLANDTSLP1_18680</name>
</gene>
<dbReference type="Gene3D" id="3.50.80.10">
    <property type="entry name" value="D-tyrosyl-tRNA(Tyr) deacylase"/>
    <property type="match status" value="1"/>
</dbReference>
<proteinExistence type="inferred from homology"/>
<evidence type="ECO:0000313" key="4">
    <source>
        <dbReference type="Proteomes" id="UP001144297"/>
    </source>
</evidence>
<comment type="subunit">
    <text evidence="2">Homodimer.</text>
</comment>
<evidence type="ECO:0000313" key="3">
    <source>
        <dbReference type="EMBL" id="GLI54175.1"/>
    </source>
</evidence>
<accession>A0A9W6GHC7</accession>
<dbReference type="EC" id="3.1.1.-" evidence="2"/>
<dbReference type="Pfam" id="PF02580">
    <property type="entry name" value="Tyr_Deacylase"/>
    <property type="match status" value="1"/>
</dbReference>
<dbReference type="SUPFAM" id="SSF69500">
    <property type="entry name" value="DTD-like"/>
    <property type="match status" value="1"/>
</dbReference>
<dbReference type="PANTHER" id="PTHR10472:SF5">
    <property type="entry name" value="D-AMINOACYL-TRNA DEACYLASE 1"/>
    <property type="match status" value="1"/>
</dbReference>
<dbReference type="NCBIfam" id="TIGR00256">
    <property type="entry name" value="D-aminoacyl-tRNA deacylase"/>
    <property type="match status" value="1"/>
</dbReference>
<dbReference type="PANTHER" id="PTHR10472">
    <property type="entry name" value="D-TYROSYL-TRNA TYR DEACYLASE"/>
    <property type="match status" value="1"/>
</dbReference>
<evidence type="ECO:0000256" key="1">
    <source>
        <dbReference type="ARBA" id="ARBA00009673"/>
    </source>
</evidence>
<keyword evidence="4" id="KW-1185">Reference proteome</keyword>